<dbReference type="AlphaFoldDB" id="A0AAV9ZM49"/>
<comment type="caution">
    <text evidence="1">The sequence shown here is derived from an EMBL/GenBank/DDBJ whole genome shotgun (WGS) entry which is preliminary data.</text>
</comment>
<sequence length="219" mass="24473">MAATYNYVASFANDRGRADIDGIGKCGRSRVIERFALSRRLHVHLCAETGFPPPFLYRFPQNLFPKLFDKTHPEITVRLAESSDQALMADHFKDATKIGDSTNMEMQADKDAARDRTSIHLIHKLSNNFGMCKLKLGATSPVFTTTFGTTCCNFEQGTVQSNDPVLMAVMAGTVRLHKNLNYSISSSREASVPESRVYCTRQKKMESDIVVNFRQIVGP</sequence>
<organism evidence="1 2">
    <name type="scientific">Favolaschia claudopus</name>
    <dbReference type="NCBI Taxonomy" id="2862362"/>
    <lineage>
        <taxon>Eukaryota</taxon>
        <taxon>Fungi</taxon>
        <taxon>Dikarya</taxon>
        <taxon>Basidiomycota</taxon>
        <taxon>Agaricomycotina</taxon>
        <taxon>Agaricomycetes</taxon>
        <taxon>Agaricomycetidae</taxon>
        <taxon>Agaricales</taxon>
        <taxon>Marasmiineae</taxon>
        <taxon>Mycenaceae</taxon>
        <taxon>Favolaschia</taxon>
    </lineage>
</organism>
<proteinExistence type="predicted"/>
<accession>A0AAV9ZM49</accession>
<protein>
    <submittedName>
        <fullName evidence="1">Uncharacterized protein</fullName>
    </submittedName>
</protein>
<keyword evidence="2" id="KW-1185">Reference proteome</keyword>
<gene>
    <name evidence="1" type="ORF">R3P38DRAFT_2805943</name>
</gene>
<evidence type="ECO:0000313" key="2">
    <source>
        <dbReference type="Proteomes" id="UP001362999"/>
    </source>
</evidence>
<dbReference type="Proteomes" id="UP001362999">
    <property type="component" value="Unassembled WGS sequence"/>
</dbReference>
<dbReference type="EMBL" id="JAWWNJ010000132">
    <property type="protein sequence ID" value="KAK6985222.1"/>
    <property type="molecule type" value="Genomic_DNA"/>
</dbReference>
<evidence type="ECO:0000313" key="1">
    <source>
        <dbReference type="EMBL" id="KAK6985222.1"/>
    </source>
</evidence>
<name>A0AAV9ZM49_9AGAR</name>
<reference evidence="1 2" key="1">
    <citation type="journal article" date="2024" name="J Genomics">
        <title>Draft genome sequencing and assembly of Favolaschia claudopus CIRM-BRFM 2984 isolated from oak limbs.</title>
        <authorList>
            <person name="Navarro D."/>
            <person name="Drula E."/>
            <person name="Chaduli D."/>
            <person name="Cazenave R."/>
            <person name="Ahrendt S."/>
            <person name="Wang J."/>
            <person name="Lipzen A."/>
            <person name="Daum C."/>
            <person name="Barry K."/>
            <person name="Grigoriev I.V."/>
            <person name="Favel A."/>
            <person name="Rosso M.N."/>
            <person name="Martin F."/>
        </authorList>
    </citation>
    <scope>NUCLEOTIDE SEQUENCE [LARGE SCALE GENOMIC DNA]</scope>
    <source>
        <strain evidence="1 2">CIRM-BRFM 2984</strain>
    </source>
</reference>